<protein>
    <submittedName>
        <fullName evidence="3">Plastocyanin</fullName>
    </submittedName>
</protein>
<keyword evidence="4" id="KW-1185">Reference proteome</keyword>
<gene>
    <name evidence="3" type="ORF">SVA_3431</name>
</gene>
<sequence>MTSVLVNLTGLVLIGFIVWWFWLSGPRAARVAASGPVEVLVENGVYTPPVIEVPAGRPVTLRFLRKDPSPCAEQVRFDSLGIAAELPVGKPRDLTVLPGQPGEYEFTCQMRMYRGRLIAR</sequence>
<feature type="transmembrane region" description="Helical" evidence="1">
    <location>
        <begin position="6"/>
        <end position="23"/>
    </location>
</feature>
<dbReference type="InterPro" id="IPR028096">
    <property type="entry name" value="EfeO_Cupredoxin"/>
</dbReference>
<proteinExistence type="predicted"/>
<dbReference type="Proteomes" id="UP000218899">
    <property type="component" value="Chromosome"/>
</dbReference>
<dbReference type="EMBL" id="AP014936">
    <property type="protein sequence ID" value="BAU49967.1"/>
    <property type="molecule type" value="Genomic_DNA"/>
</dbReference>
<evidence type="ECO:0000313" key="4">
    <source>
        <dbReference type="Proteomes" id="UP000218899"/>
    </source>
</evidence>
<dbReference type="OrthoDB" id="9800141at2"/>
<dbReference type="KEGG" id="sva:SVA_3431"/>
<evidence type="ECO:0000259" key="2">
    <source>
        <dbReference type="Pfam" id="PF13473"/>
    </source>
</evidence>
<evidence type="ECO:0000313" key="3">
    <source>
        <dbReference type="EMBL" id="BAU49967.1"/>
    </source>
</evidence>
<feature type="domain" description="EfeO-type cupredoxin-like" evidence="2">
    <location>
        <begin position="14"/>
        <end position="119"/>
    </location>
</feature>
<dbReference type="RefSeq" id="WP_096462312.1">
    <property type="nucleotide sequence ID" value="NZ_AP014936.1"/>
</dbReference>
<accession>A0A1B4VGK1</accession>
<keyword evidence="1" id="KW-0812">Transmembrane</keyword>
<organism evidence="3 4">
    <name type="scientific">Sulfurifustis variabilis</name>
    <dbReference type="NCBI Taxonomy" id="1675686"/>
    <lineage>
        <taxon>Bacteria</taxon>
        <taxon>Pseudomonadati</taxon>
        <taxon>Pseudomonadota</taxon>
        <taxon>Gammaproteobacteria</taxon>
        <taxon>Acidiferrobacterales</taxon>
        <taxon>Acidiferrobacteraceae</taxon>
        <taxon>Sulfurifustis</taxon>
    </lineage>
</organism>
<dbReference type="InterPro" id="IPR008972">
    <property type="entry name" value="Cupredoxin"/>
</dbReference>
<dbReference type="Gene3D" id="2.60.40.420">
    <property type="entry name" value="Cupredoxins - blue copper proteins"/>
    <property type="match status" value="1"/>
</dbReference>
<name>A0A1B4VGK1_9GAMM</name>
<evidence type="ECO:0000256" key="1">
    <source>
        <dbReference type="SAM" id="Phobius"/>
    </source>
</evidence>
<dbReference type="SUPFAM" id="SSF49503">
    <property type="entry name" value="Cupredoxins"/>
    <property type="match status" value="1"/>
</dbReference>
<keyword evidence="1" id="KW-1133">Transmembrane helix</keyword>
<dbReference type="Pfam" id="PF13473">
    <property type="entry name" value="Cupredoxin_1"/>
    <property type="match status" value="1"/>
</dbReference>
<dbReference type="AlphaFoldDB" id="A0A1B4VGK1"/>
<keyword evidence="1" id="KW-0472">Membrane</keyword>
<reference evidence="3 4" key="1">
    <citation type="submission" date="2015-08" db="EMBL/GenBank/DDBJ databases">
        <title>Complete genome sequence of Sulfurifustis variabilis.</title>
        <authorList>
            <person name="Miura A."/>
            <person name="Kojima H."/>
            <person name="Fukui M."/>
        </authorList>
    </citation>
    <scope>NUCLEOTIDE SEQUENCE [LARGE SCALE GENOMIC DNA]</scope>
    <source>
        <strain evidence="4">skN76</strain>
    </source>
</reference>